<dbReference type="GO" id="GO:0003700">
    <property type="term" value="F:DNA-binding transcription factor activity"/>
    <property type="evidence" value="ECO:0007669"/>
    <property type="project" value="InterPro"/>
</dbReference>
<dbReference type="Pfam" id="PF03466">
    <property type="entry name" value="LysR_substrate"/>
    <property type="match status" value="1"/>
</dbReference>
<dbReference type="EMBL" id="CP002521">
    <property type="protein sequence ID" value="ADX44072.1"/>
    <property type="molecule type" value="Genomic_DNA"/>
</dbReference>
<dbReference type="HOGENOM" id="CLU_039613_37_2_4"/>
<dbReference type="SUPFAM" id="SSF46785">
    <property type="entry name" value="Winged helix' DNA-binding domain"/>
    <property type="match status" value="1"/>
</dbReference>
<dbReference type="PRINTS" id="PR00039">
    <property type="entry name" value="HTHLYSR"/>
</dbReference>
<dbReference type="PROSITE" id="PS50931">
    <property type="entry name" value="HTH_LYSR"/>
    <property type="match status" value="1"/>
</dbReference>
<sequence length="304" mass="33011">MVLPPLNAVRAFVAAARHQSFSRAAQELHVTHGAVSRQIKGLEDDLGVALFERRVRQVVLTVEGQAFYAQAEAGLALIGNAATALRGGVASRAVRINVRPSFAVRWLIPRLPDFVARHPGIEPEVITSIAAPSHAAEGFDVAVRRGLQGWPASLQVAPFLEDEALAVASPALLQSASRPVESPRDLAAFVWLCARSRKGDWDDWCRQAGTGRLKAAGRLHLDHLHLILQAAVDGLGVAMAPRSLWGNDLRQKRLVPLLPRHTLPLERYYYGIAPAASEEARCFVAWLEEAQRLQSAVGSGEHIA</sequence>
<gene>
    <name evidence="6" type="ordered locus">Acav_0146</name>
</gene>
<dbReference type="AlphaFoldDB" id="F0Q167"/>
<feature type="domain" description="HTH lysR-type" evidence="5">
    <location>
        <begin position="4"/>
        <end position="61"/>
    </location>
</feature>
<dbReference type="GO" id="GO:0043565">
    <property type="term" value="F:sequence-specific DNA binding"/>
    <property type="evidence" value="ECO:0007669"/>
    <property type="project" value="TreeGrafter"/>
</dbReference>
<dbReference type="FunFam" id="1.10.10.10:FF:000038">
    <property type="entry name" value="Glycine cleavage system transcriptional activator"/>
    <property type="match status" value="1"/>
</dbReference>
<dbReference type="InterPro" id="IPR036388">
    <property type="entry name" value="WH-like_DNA-bd_sf"/>
</dbReference>
<evidence type="ECO:0000313" key="7">
    <source>
        <dbReference type="Proteomes" id="UP000002482"/>
    </source>
</evidence>
<keyword evidence="4" id="KW-0804">Transcription</keyword>
<organism evidence="6 7">
    <name type="scientific">Paracidovorax avenae (strain ATCC 19860 / DSM 7227 / CCUG 15838 / JCM 20985 / LMG 2117 / NCPPB 1011)</name>
    <name type="common">Acidovorax avenae</name>
    <dbReference type="NCBI Taxonomy" id="643561"/>
    <lineage>
        <taxon>Bacteria</taxon>
        <taxon>Pseudomonadati</taxon>
        <taxon>Pseudomonadota</taxon>
        <taxon>Betaproteobacteria</taxon>
        <taxon>Burkholderiales</taxon>
        <taxon>Comamonadaceae</taxon>
        <taxon>Paracidovorax</taxon>
    </lineage>
</organism>
<evidence type="ECO:0000259" key="5">
    <source>
        <dbReference type="PROSITE" id="PS50931"/>
    </source>
</evidence>
<dbReference type="KEGG" id="aaa:Acav_0146"/>
<dbReference type="SUPFAM" id="SSF53850">
    <property type="entry name" value="Periplasmic binding protein-like II"/>
    <property type="match status" value="1"/>
</dbReference>
<protein>
    <submittedName>
        <fullName evidence="6">Transcriptional regulator, LysR family</fullName>
    </submittedName>
</protein>
<evidence type="ECO:0000256" key="2">
    <source>
        <dbReference type="ARBA" id="ARBA00023015"/>
    </source>
</evidence>
<dbReference type="InterPro" id="IPR058163">
    <property type="entry name" value="LysR-type_TF_proteobact-type"/>
</dbReference>
<dbReference type="PANTHER" id="PTHR30537:SF74">
    <property type="entry name" value="HTH-TYPE TRANSCRIPTIONAL REGULATOR TRPI"/>
    <property type="match status" value="1"/>
</dbReference>
<dbReference type="InterPro" id="IPR000847">
    <property type="entry name" value="LysR_HTH_N"/>
</dbReference>
<dbReference type="Proteomes" id="UP000002482">
    <property type="component" value="Chromosome"/>
</dbReference>
<evidence type="ECO:0000313" key="6">
    <source>
        <dbReference type="EMBL" id="ADX44072.1"/>
    </source>
</evidence>
<dbReference type="Gene3D" id="1.10.10.10">
    <property type="entry name" value="Winged helix-like DNA-binding domain superfamily/Winged helix DNA-binding domain"/>
    <property type="match status" value="1"/>
</dbReference>
<dbReference type="Gene3D" id="3.40.190.10">
    <property type="entry name" value="Periplasmic binding protein-like II"/>
    <property type="match status" value="2"/>
</dbReference>
<dbReference type="GO" id="GO:0006351">
    <property type="term" value="P:DNA-templated transcription"/>
    <property type="evidence" value="ECO:0007669"/>
    <property type="project" value="TreeGrafter"/>
</dbReference>
<dbReference type="Pfam" id="PF00126">
    <property type="entry name" value="HTH_1"/>
    <property type="match status" value="1"/>
</dbReference>
<dbReference type="InterPro" id="IPR036390">
    <property type="entry name" value="WH_DNA-bd_sf"/>
</dbReference>
<proteinExistence type="inferred from homology"/>
<keyword evidence="7" id="KW-1185">Reference proteome</keyword>
<keyword evidence="2" id="KW-0805">Transcription regulation</keyword>
<dbReference type="RefSeq" id="WP_013592660.1">
    <property type="nucleotide sequence ID" value="NC_015138.1"/>
</dbReference>
<accession>F0Q167</accession>
<dbReference type="PANTHER" id="PTHR30537">
    <property type="entry name" value="HTH-TYPE TRANSCRIPTIONAL REGULATOR"/>
    <property type="match status" value="1"/>
</dbReference>
<keyword evidence="3" id="KW-0238">DNA-binding</keyword>
<evidence type="ECO:0000256" key="3">
    <source>
        <dbReference type="ARBA" id="ARBA00023125"/>
    </source>
</evidence>
<reference evidence="6" key="1">
    <citation type="submission" date="2011-02" db="EMBL/GenBank/DDBJ databases">
        <title>Complete sequence of Acidovorax avenae subsp. avenae ATCC 19860.</title>
        <authorList>
            <consortium name="US DOE Joint Genome Institute"/>
            <person name="Lucas S."/>
            <person name="Copeland A."/>
            <person name="Lapidus A."/>
            <person name="Cheng J.-F."/>
            <person name="Goodwin L."/>
            <person name="Pitluck S."/>
            <person name="Chertkov O."/>
            <person name="Held B."/>
            <person name="Detter J.C."/>
            <person name="Han C."/>
            <person name="Tapia R."/>
            <person name="Land M."/>
            <person name="Hauser L."/>
            <person name="Kyrpides N."/>
            <person name="Ivanova N."/>
            <person name="Ovchinnikova G."/>
            <person name="Pagani I."/>
            <person name="Gordon S."/>
            <person name="Woyke T."/>
        </authorList>
    </citation>
    <scope>NUCLEOTIDE SEQUENCE</scope>
    <source>
        <strain evidence="6">ATCC 19860</strain>
    </source>
</reference>
<evidence type="ECO:0000256" key="1">
    <source>
        <dbReference type="ARBA" id="ARBA00009437"/>
    </source>
</evidence>
<name>F0Q167_PARA1</name>
<dbReference type="GeneID" id="34237662"/>
<evidence type="ECO:0000256" key="4">
    <source>
        <dbReference type="ARBA" id="ARBA00023163"/>
    </source>
</evidence>
<comment type="similarity">
    <text evidence="1">Belongs to the LysR transcriptional regulatory family.</text>
</comment>
<dbReference type="InterPro" id="IPR005119">
    <property type="entry name" value="LysR_subst-bd"/>
</dbReference>
<dbReference type="CDD" id="cd08432">
    <property type="entry name" value="PBP2_GcdR_TrpI_HvrB_AmpR_like"/>
    <property type="match status" value="1"/>
</dbReference>